<organism evidence="1 2">
    <name type="scientific">Hypoxylon rubiginosum</name>
    <dbReference type="NCBI Taxonomy" id="110542"/>
    <lineage>
        <taxon>Eukaryota</taxon>
        <taxon>Fungi</taxon>
        <taxon>Dikarya</taxon>
        <taxon>Ascomycota</taxon>
        <taxon>Pezizomycotina</taxon>
        <taxon>Sordariomycetes</taxon>
        <taxon>Xylariomycetidae</taxon>
        <taxon>Xylariales</taxon>
        <taxon>Hypoxylaceae</taxon>
        <taxon>Hypoxylon</taxon>
    </lineage>
</organism>
<evidence type="ECO:0000313" key="1">
    <source>
        <dbReference type="EMBL" id="KAI4863229.1"/>
    </source>
</evidence>
<dbReference type="Proteomes" id="UP001497700">
    <property type="component" value="Unassembled WGS sequence"/>
</dbReference>
<proteinExistence type="predicted"/>
<gene>
    <name evidence="1" type="ORF">F4820DRAFT_379745</name>
</gene>
<accession>A0ACB9YUY7</accession>
<evidence type="ECO:0000313" key="2">
    <source>
        <dbReference type="Proteomes" id="UP001497700"/>
    </source>
</evidence>
<sequence>MAHPRCLPYASPARALHRVIVSDLLSRNSSPSFSSTQHAMTYYYYLFPPRLFSSSSSSRVLARTLPIISSRPLATIPPTAHHGVHVRTLTTTPPLRRVVADAFHGRLTNKKIPYQWVRIASPPPESTLSPPQRTAAVLASLNPKKHTLVMVAPPPQREPSPEDGGGDPAAAGTVVEPLAAVCRVVDNAAASAVAKEAQRAARRRTVDSKELELSWSIAPHDLSHKLRRLRDFLDRGLSVEVLLAKKRRGRAATRDEAVAVLAAVREAVGEVGGAKEARRMDGEVGGTVKLFFEGVAGVRKGKKGREGEGDEMDMETV</sequence>
<name>A0ACB9YUY7_9PEZI</name>
<protein>
    <submittedName>
        <fullName evidence="1">Uncharacterized protein</fullName>
    </submittedName>
</protein>
<comment type="caution">
    <text evidence="1">The sequence shown here is derived from an EMBL/GenBank/DDBJ whole genome shotgun (WGS) entry which is preliminary data.</text>
</comment>
<dbReference type="EMBL" id="MU393508">
    <property type="protein sequence ID" value="KAI4863229.1"/>
    <property type="molecule type" value="Genomic_DNA"/>
</dbReference>
<reference evidence="1 2" key="1">
    <citation type="journal article" date="2022" name="New Phytol.">
        <title>Ecological generalism drives hyperdiversity of secondary metabolite gene clusters in xylarialean endophytes.</title>
        <authorList>
            <person name="Franco M.E.E."/>
            <person name="Wisecaver J.H."/>
            <person name="Arnold A.E."/>
            <person name="Ju Y.M."/>
            <person name="Slot J.C."/>
            <person name="Ahrendt S."/>
            <person name="Moore L.P."/>
            <person name="Eastman K.E."/>
            <person name="Scott K."/>
            <person name="Konkel Z."/>
            <person name="Mondo S.J."/>
            <person name="Kuo A."/>
            <person name="Hayes R.D."/>
            <person name="Haridas S."/>
            <person name="Andreopoulos B."/>
            <person name="Riley R."/>
            <person name="LaButti K."/>
            <person name="Pangilinan J."/>
            <person name="Lipzen A."/>
            <person name="Amirebrahimi M."/>
            <person name="Yan J."/>
            <person name="Adam C."/>
            <person name="Keymanesh K."/>
            <person name="Ng V."/>
            <person name="Louie K."/>
            <person name="Northen T."/>
            <person name="Drula E."/>
            <person name="Henrissat B."/>
            <person name="Hsieh H.M."/>
            <person name="Youens-Clark K."/>
            <person name="Lutzoni F."/>
            <person name="Miadlikowska J."/>
            <person name="Eastwood D.C."/>
            <person name="Hamelin R.C."/>
            <person name="Grigoriev I.V."/>
            <person name="U'Ren J.M."/>
        </authorList>
    </citation>
    <scope>NUCLEOTIDE SEQUENCE [LARGE SCALE GENOMIC DNA]</scope>
    <source>
        <strain evidence="1 2">CBS 119005</strain>
    </source>
</reference>
<keyword evidence="2" id="KW-1185">Reference proteome</keyword>